<dbReference type="AlphaFoldDB" id="X1KDK1"/>
<keyword evidence="1" id="KW-0663">Pyridoxal phosphate</keyword>
<dbReference type="PANTHER" id="PTHR14084:SF0">
    <property type="entry name" value="KYNURENINASE"/>
    <property type="match status" value="1"/>
</dbReference>
<dbReference type="InterPro" id="IPR015424">
    <property type="entry name" value="PyrdxlP-dep_Trfase"/>
</dbReference>
<dbReference type="GO" id="GO:0030170">
    <property type="term" value="F:pyridoxal phosphate binding"/>
    <property type="evidence" value="ECO:0007669"/>
    <property type="project" value="InterPro"/>
</dbReference>
<dbReference type="SUPFAM" id="SSF53383">
    <property type="entry name" value="PLP-dependent transferases"/>
    <property type="match status" value="1"/>
</dbReference>
<evidence type="ECO:0000256" key="1">
    <source>
        <dbReference type="ARBA" id="ARBA00022898"/>
    </source>
</evidence>
<proteinExistence type="predicted"/>
<sequence length="166" mass="18472">DEFQISDPNLIYLDGNSLGRLPKRTVEYMDNAIERGWGERLIRVWNEGWIDAPSELGAKIAKLVGAQADEILVADSTSVNLFKLGLAALRAHPKRLKIVSDVFNFPSDLYILQGIIDLLGNKHRLDLVHSTDSVIISSDAVKDAIDEDTCLVTFSHVAFKSAFKYD</sequence>
<feature type="non-terminal residue" evidence="2">
    <location>
        <position position="1"/>
    </location>
</feature>
<accession>X1KDK1</accession>
<dbReference type="GO" id="GO:0043420">
    <property type="term" value="P:anthranilate metabolic process"/>
    <property type="evidence" value="ECO:0007669"/>
    <property type="project" value="TreeGrafter"/>
</dbReference>
<gene>
    <name evidence="2" type="ORF">S03H2_68053</name>
</gene>
<organism evidence="2">
    <name type="scientific">marine sediment metagenome</name>
    <dbReference type="NCBI Taxonomy" id="412755"/>
    <lineage>
        <taxon>unclassified sequences</taxon>
        <taxon>metagenomes</taxon>
        <taxon>ecological metagenomes</taxon>
    </lineage>
</organism>
<feature type="non-terminal residue" evidence="2">
    <location>
        <position position="166"/>
    </location>
</feature>
<evidence type="ECO:0008006" key="3">
    <source>
        <dbReference type="Google" id="ProtNLM"/>
    </source>
</evidence>
<dbReference type="GO" id="GO:0019441">
    <property type="term" value="P:L-tryptophan catabolic process to kynurenine"/>
    <property type="evidence" value="ECO:0007669"/>
    <property type="project" value="TreeGrafter"/>
</dbReference>
<dbReference type="Gene3D" id="3.40.640.10">
    <property type="entry name" value="Type I PLP-dependent aspartate aminotransferase-like (Major domain)"/>
    <property type="match status" value="1"/>
</dbReference>
<dbReference type="GO" id="GO:0005737">
    <property type="term" value="C:cytoplasm"/>
    <property type="evidence" value="ECO:0007669"/>
    <property type="project" value="InterPro"/>
</dbReference>
<dbReference type="PANTHER" id="PTHR14084">
    <property type="entry name" value="KYNURENINASE"/>
    <property type="match status" value="1"/>
</dbReference>
<dbReference type="InterPro" id="IPR015421">
    <property type="entry name" value="PyrdxlP-dep_Trfase_major"/>
</dbReference>
<dbReference type="GO" id="GO:0009435">
    <property type="term" value="P:NAD+ biosynthetic process"/>
    <property type="evidence" value="ECO:0007669"/>
    <property type="project" value="InterPro"/>
</dbReference>
<dbReference type="EMBL" id="BARU01044675">
    <property type="protein sequence ID" value="GAH80133.1"/>
    <property type="molecule type" value="Genomic_DNA"/>
</dbReference>
<dbReference type="InterPro" id="IPR010111">
    <property type="entry name" value="Kynureninase"/>
</dbReference>
<comment type="caution">
    <text evidence="2">The sequence shown here is derived from an EMBL/GenBank/DDBJ whole genome shotgun (WGS) entry which is preliminary data.</text>
</comment>
<dbReference type="GO" id="GO:0030429">
    <property type="term" value="F:kynureninase activity"/>
    <property type="evidence" value="ECO:0007669"/>
    <property type="project" value="InterPro"/>
</dbReference>
<name>X1KDK1_9ZZZZ</name>
<reference evidence="2" key="1">
    <citation type="journal article" date="2014" name="Front. Microbiol.">
        <title>High frequency of phylogenetically diverse reductive dehalogenase-homologous genes in deep subseafloor sedimentary metagenomes.</title>
        <authorList>
            <person name="Kawai M."/>
            <person name="Futagami T."/>
            <person name="Toyoda A."/>
            <person name="Takaki Y."/>
            <person name="Nishi S."/>
            <person name="Hori S."/>
            <person name="Arai W."/>
            <person name="Tsubouchi T."/>
            <person name="Morono Y."/>
            <person name="Uchiyama I."/>
            <person name="Ito T."/>
            <person name="Fujiyama A."/>
            <person name="Inagaki F."/>
            <person name="Takami H."/>
        </authorList>
    </citation>
    <scope>NUCLEOTIDE SEQUENCE</scope>
    <source>
        <strain evidence="2">Expedition CK06-06</strain>
    </source>
</reference>
<protein>
    <recommendedName>
        <fullName evidence="3">Aminotransferase class V domain-containing protein</fullName>
    </recommendedName>
</protein>
<evidence type="ECO:0000313" key="2">
    <source>
        <dbReference type="EMBL" id="GAH80133.1"/>
    </source>
</evidence>